<protein>
    <recommendedName>
        <fullName evidence="10">Glycerol-3-phosphate acyltransferase</fullName>
    </recommendedName>
    <alternativeName>
        <fullName evidence="10">Acyl-PO4 G3P acyltransferase</fullName>
    </alternativeName>
    <alternativeName>
        <fullName evidence="10">Acyl-phosphate--glycerol-3-phosphate acyltransferase</fullName>
    </alternativeName>
    <alternativeName>
        <fullName evidence="10">G3P acyltransferase</fullName>
        <shortName evidence="10">GPAT</shortName>
        <ecNumber evidence="10">2.3.1.275</ecNumber>
    </alternativeName>
    <alternativeName>
        <fullName evidence="10">Lysophosphatidic acid synthase</fullName>
        <shortName evidence="10">LPA synthase</shortName>
    </alternativeName>
</protein>
<evidence type="ECO:0000256" key="4">
    <source>
        <dbReference type="ARBA" id="ARBA00022692"/>
    </source>
</evidence>
<keyword evidence="4 10" id="KW-0812">Transmembrane</keyword>
<reference evidence="11 12" key="1">
    <citation type="submission" date="2018-12" db="EMBL/GenBank/DDBJ databases">
        <title>Bacillus chawlae sp. nov., Bacillus glennii sp. nov., and Bacillus saganii sp. nov. Isolated from the Vehicle Assembly Building at Kennedy Space Center where the Viking Spacecraft were Assembled.</title>
        <authorList>
            <person name="Seuylemezian A."/>
            <person name="Vaishampayan P."/>
        </authorList>
    </citation>
    <scope>NUCLEOTIDE SEQUENCE [LARGE SCALE GENOMIC DNA]</scope>
    <source>
        <strain evidence="11 12">L5</strain>
    </source>
</reference>
<dbReference type="GO" id="GO:0043772">
    <property type="term" value="F:acyl-phosphate glycerol-3-phosphate acyltransferase activity"/>
    <property type="evidence" value="ECO:0007669"/>
    <property type="project" value="UniProtKB-UniRule"/>
</dbReference>
<gene>
    <name evidence="10" type="primary">plsY</name>
    <name evidence="11" type="ORF">ELQ35_07705</name>
</gene>
<feature type="transmembrane region" description="Helical" evidence="10">
    <location>
        <begin position="52"/>
        <end position="74"/>
    </location>
</feature>
<evidence type="ECO:0000256" key="7">
    <source>
        <dbReference type="ARBA" id="ARBA00023136"/>
    </source>
</evidence>
<keyword evidence="1 10" id="KW-1003">Cell membrane</keyword>
<evidence type="ECO:0000313" key="11">
    <source>
        <dbReference type="EMBL" id="RUQ30218.1"/>
    </source>
</evidence>
<proteinExistence type="inferred from homology"/>
<dbReference type="SMART" id="SM01207">
    <property type="entry name" value="G3P_acyltransf"/>
    <property type="match status" value="1"/>
</dbReference>
<keyword evidence="8 10" id="KW-0594">Phospholipid biosynthesis</keyword>
<keyword evidence="2 10" id="KW-0444">Lipid biosynthesis</keyword>
<comment type="pathway">
    <text evidence="10">Lipid metabolism; phospholipid metabolism.</text>
</comment>
<comment type="similarity">
    <text evidence="10">Belongs to the PlsY family.</text>
</comment>
<dbReference type="GO" id="GO:0005886">
    <property type="term" value="C:plasma membrane"/>
    <property type="evidence" value="ECO:0007669"/>
    <property type="project" value="UniProtKB-SubCell"/>
</dbReference>
<dbReference type="OrthoDB" id="9777124at2"/>
<evidence type="ECO:0000256" key="5">
    <source>
        <dbReference type="ARBA" id="ARBA00022989"/>
    </source>
</evidence>
<dbReference type="Proteomes" id="UP000267430">
    <property type="component" value="Unassembled WGS sequence"/>
</dbReference>
<comment type="subunit">
    <text evidence="10">Probably interacts with PlsX.</text>
</comment>
<keyword evidence="7 10" id="KW-0472">Membrane</keyword>
<feature type="transmembrane region" description="Helical" evidence="10">
    <location>
        <begin position="155"/>
        <end position="177"/>
    </location>
</feature>
<organism evidence="11 12">
    <name type="scientific">Peribacillus cavernae</name>
    <dbReference type="NCBI Taxonomy" id="1674310"/>
    <lineage>
        <taxon>Bacteria</taxon>
        <taxon>Bacillati</taxon>
        <taxon>Bacillota</taxon>
        <taxon>Bacilli</taxon>
        <taxon>Bacillales</taxon>
        <taxon>Bacillaceae</taxon>
        <taxon>Peribacillus</taxon>
    </lineage>
</organism>
<evidence type="ECO:0000256" key="10">
    <source>
        <dbReference type="HAMAP-Rule" id="MF_01043"/>
    </source>
</evidence>
<evidence type="ECO:0000256" key="6">
    <source>
        <dbReference type="ARBA" id="ARBA00023098"/>
    </source>
</evidence>
<dbReference type="Pfam" id="PF02660">
    <property type="entry name" value="G3P_acyltransf"/>
    <property type="match status" value="1"/>
</dbReference>
<keyword evidence="11" id="KW-0012">Acyltransferase</keyword>
<evidence type="ECO:0000256" key="2">
    <source>
        <dbReference type="ARBA" id="ARBA00022516"/>
    </source>
</evidence>
<feature type="transmembrane region" description="Helical" evidence="10">
    <location>
        <begin position="6"/>
        <end position="23"/>
    </location>
</feature>
<keyword evidence="3 10" id="KW-0808">Transferase</keyword>
<dbReference type="AlphaFoldDB" id="A0A3S0VE60"/>
<dbReference type="EMBL" id="RYZZ01000007">
    <property type="protein sequence ID" value="RUQ30218.1"/>
    <property type="molecule type" value="Genomic_DNA"/>
</dbReference>
<dbReference type="PANTHER" id="PTHR30309:SF0">
    <property type="entry name" value="GLYCEROL-3-PHOSPHATE ACYLTRANSFERASE-RELATED"/>
    <property type="match status" value="1"/>
</dbReference>
<keyword evidence="12" id="KW-1185">Reference proteome</keyword>
<comment type="catalytic activity">
    <reaction evidence="10">
        <text>an acyl phosphate + sn-glycerol 3-phosphate = a 1-acyl-sn-glycero-3-phosphate + phosphate</text>
        <dbReference type="Rhea" id="RHEA:34075"/>
        <dbReference type="ChEBI" id="CHEBI:43474"/>
        <dbReference type="ChEBI" id="CHEBI:57597"/>
        <dbReference type="ChEBI" id="CHEBI:57970"/>
        <dbReference type="ChEBI" id="CHEBI:59918"/>
        <dbReference type="EC" id="2.3.1.275"/>
    </reaction>
</comment>
<comment type="subcellular location">
    <subcellularLocation>
        <location evidence="10">Cell membrane</location>
        <topology evidence="10">Multi-pass membrane protein</topology>
    </subcellularLocation>
</comment>
<dbReference type="UniPathway" id="UPA00085"/>
<evidence type="ECO:0000256" key="9">
    <source>
        <dbReference type="ARBA" id="ARBA00023264"/>
    </source>
</evidence>
<comment type="caution">
    <text evidence="11">The sequence shown here is derived from an EMBL/GenBank/DDBJ whole genome shotgun (WGS) entry which is preliminary data.</text>
</comment>
<dbReference type="HAMAP" id="MF_01043">
    <property type="entry name" value="PlsY"/>
    <property type="match status" value="1"/>
</dbReference>
<keyword evidence="9 10" id="KW-1208">Phospholipid metabolism</keyword>
<dbReference type="InterPro" id="IPR003811">
    <property type="entry name" value="G3P_acylTferase_PlsY"/>
</dbReference>
<name>A0A3S0VE60_9BACI</name>
<feature type="transmembrane region" description="Helical" evidence="10">
    <location>
        <begin position="109"/>
        <end position="135"/>
    </location>
</feature>
<evidence type="ECO:0000256" key="8">
    <source>
        <dbReference type="ARBA" id="ARBA00023209"/>
    </source>
</evidence>
<keyword evidence="5 10" id="KW-1133">Transmembrane helix</keyword>
<accession>A0A3S0VE60</accession>
<evidence type="ECO:0000256" key="3">
    <source>
        <dbReference type="ARBA" id="ARBA00022679"/>
    </source>
</evidence>
<dbReference type="PANTHER" id="PTHR30309">
    <property type="entry name" value="INNER MEMBRANE PROTEIN YGIH"/>
    <property type="match status" value="1"/>
</dbReference>
<evidence type="ECO:0000256" key="1">
    <source>
        <dbReference type="ARBA" id="ARBA00022475"/>
    </source>
</evidence>
<dbReference type="GO" id="GO:0008654">
    <property type="term" value="P:phospholipid biosynthetic process"/>
    <property type="evidence" value="ECO:0007669"/>
    <property type="project" value="UniProtKB-UniRule"/>
</dbReference>
<sequence>MLYLFLIVYSYVLGCVNGAYYVTRYLAGKDIRLLGSGNAGARNAGRQLGKRGFAFTLVIDIGKTILALLTVSFIADGGELALIISAVAVLLGHLFPFQLRFQGGKGVVVFLSATLFLVPEAILVTGIVLAIGYLLFRRFTLPGLVSLATIPISSWFFTASLVYSIGLLFLFLAVILAHTLSLRPSSTSNT</sequence>
<evidence type="ECO:0000313" key="12">
    <source>
        <dbReference type="Proteomes" id="UP000267430"/>
    </source>
</evidence>
<dbReference type="EC" id="2.3.1.275" evidence="10"/>
<comment type="function">
    <text evidence="10">Catalyzes the transfer of an acyl group from acyl-phosphate (acyl-PO(4)) to glycerol-3-phosphate (G3P) to form lysophosphatidic acid (LPA). This enzyme utilizes acyl-phosphate as fatty acyl donor, but not acyl-CoA or acyl-ACP.</text>
</comment>
<feature type="transmembrane region" description="Helical" evidence="10">
    <location>
        <begin position="80"/>
        <end position="97"/>
    </location>
</feature>
<keyword evidence="6 10" id="KW-0443">Lipid metabolism</keyword>